<evidence type="ECO:0000313" key="4">
    <source>
        <dbReference type="WBParaSite" id="EVEC_0000210201-mRNA-1"/>
    </source>
</evidence>
<dbReference type="PANTHER" id="PTHR45632">
    <property type="entry name" value="LD33804P"/>
    <property type="match status" value="1"/>
</dbReference>
<organism evidence="4">
    <name type="scientific">Enterobius vermicularis</name>
    <name type="common">Human pinworm</name>
    <dbReference type="NCBI Taxonomy" id="51028"/>
    <lineage>
        <taxon>Eukaryota</taxon>
        <taxon>Metazoa</taxon>
        <taxon>Ecdysozoa</taxon>
        <taxon>Nematoda</taxon>
        <taxon>Chromadorea</taxon>
        <taxon>Rhabditida</taxon>
        <taxon>Spirurina</taxon>
        <taxon>Oxyuridomorpha</taxon>
        <taxon>Oxyuroidea</taxon>
        <taxon>Oxyuridae</taxon>
        <taxon>Enterobius</taxon>
    </lineage>
</organism>
<reference evidence="2 3" key="2">
    <citation type="submission" date="2018-10" db="EMBL/GenBank/DDBJ databases">
        <authorList>
            <consortium name="Pathogen Informatics"/>
        </authorList>
    </citation>
    <scope>NUCLEOTIDE SEQUENCE [LARGE SCALE GENOMIC DNA]</scope>
</reference>
<proteinExistence type="predicted"/>
<dbReference type="Pfam" id="PF07707">
    <property type="entry name" value="BACK"/>
    <property type="match status" value="1"/>
</dbReference>
<dbReference type="InterPro" id="IPR011705">
    <property type="entry name" value="BACK"/>
</dbReference>
<protein>
    <submittedName>
        <fullName evidence="4">BACK domain-containing protein</fullName>
    </submittedName>
</protein>
<dbReference type="InterPro" id="IPR011333">
    <property type="entry name" value="SKP1/BTB/POZ_sf"/>
</dbReference>
<dbReference type="OrthoDB" id="5853427at2759"/>
<feature type="domain" description="BACK" evidence="1">
    <location>
        <begin position="182"/>
        <end position="285"/>
    </location>
</feature>
<accession>A0A0N4UX53</accession>
<reference evidence="4" key="1">
    <citation type="submission" date="2017-02" db="UniProtKB">
        <authorList>
            <consortium name="WormBaseParasite"/>
        </authorList>
    </citation>
    <scope>IDENTIFICATION</scope>
</reference>
<evidence type="ECO:0000259" key="1">
    <source>
        <dbReference type="SMART" id="SM00875"/>
    </source>
</evidence>
<evidence type="ECO:0000313" key="2">
    <source>
        <dbReference type="EMBL" id="VDD86667.1"/>
    </source>
</evidence>
<keyword evidence="3" id="KW-1185">Reference proteome</keyword>
<dbReference type="WBParaSite" id="EVEC_0000210201-mRNA-1">
    <property type="protein sequence ID" value="EVEC_0000210201-mRNA-1"/>
    <property type="gene ID" value="EVEC_0000210201"/>
</dbReference>
<dbReference type="EMBL" id="UXUI01007269">
    <property type="protein sequence ID" value="VDD86667.1"/>
    <property type="molecule type" value="Genomic_DNA"/>
</dbReference>
<evidence type="ECO:0000313" key="3">
    <source>
        <dbReference type="Proteomes" id="UP000274131"/>
    </source>
</evidence>
<dbReference type="AlphaFoldDB" id="A0A0N4UX53"/>
<sequence length="318" mass="36518">MYYGIYPAAILNAVQRLLSSVIVEDFLDIHCIWLSSFNACIMSRKYMNNPDGIDQLSDLGKQLFYNGPASTSYFDVRDCSVITVDGKRFKISKQILDFYPTFAKLICRCDELGGSQEKFIMSSTLDYELIKDLFNCLINDKLESNTYEKLSKILQQACEWDLEKVKRKVIDKMTSNTRVEDSINVYKTCLAFSPNLEKQTFEYLTYTLPAAVLEGKDVGFRELPLNDVKEILSADLLNVESELDVWKMAKAWLLHEKKSRLSSAPELLSCIRQSLLTVSEVIDFFYITTDPYSGKQTRFVDGYLAGHLRARYENVKDD</sequence>
<dbReference type="SMART" id="SM00875">
    <property type="entry name" value="BACK"/>
    <property type="match status" value="1"/>
</dbReference>
<name>A0A0N4UX53_ENTVE</name>
<dbReference type="Gene3D" id="1.25.40.420">
    <property type="match status" value="1"/>
</dbReference>
<gene>
    <name evidence="2" type="ORF">EVEC_LOCUS1810</name>
</gene>
<dbReference type="Proteomes" id="UP000274131">
    <property type="component" value="Unassembled WGS sequence"/>
</dbReference>
<dbReference type="STRING" id="51028.A0A0N4UX53"/>
<dbReference type="Gene3D" id="3.30.710.10">
    <property type="entry name" value="Potassium Channel Kv1.1, Chain A"/>
    <property type="match status" value="1"/>
</dbReference>